<name>A0A0V0ZUR5_9BILA</name>
<dbReference type="AlphaFoldDB" id="A0A0V0ZUR5"/>
<sequence>MGSIKSKKQTRNFNNLSSFQWLVVCSDELLLNLIDYCRWLVYETNTQWERGRDKIETEPEK</sequence>
<gene>
    <name evidence="1" type="ORF">T12_2093</name>
</gene>
<reference evidence="1 2" key="1">
    <citation type="submission" date="2015-01" db="EMBL/GenBank/DDBJ databases">
        <title>Evolution of Trichinella species and genotypes.</title>
        <authorList>
            <person name="Korhonen P.K."/>
            <person name="Edoardo P."/>
            <person name="Giuseppe L.R."/>
            <person name="Gasser R.B."/>
        </authorList>
    </citation>
    <scope>NUCLEOTIDE SEQUENCE [LARGE SCALE GENOMIC DNA]</scope>
    <source>
        <strain evidence="1">ISS2496</strain>
    </source>
</reference>
<evidence type="ECO:0000313" key="2">
    <source>
        <dbReference type="Proteomes" id="UP000054783"/>
    </source>
</evidence>
<proteinExistence type="predicted"/>
<accession>A0A0V0ZUR5</accession>
<dbReference type="Proteomes" id="UP000054783">
    <property type="component" value="Unassembled WGS sequence"/>
</dbReference>
<keyword evidence="2" id="KW-1185">Reference proteome</keyword>
<dbReference type="EMBL" id="JYDQ01000088">
    <property type="protein sequence ID" value="KRY15881.1"/>
    <property type="molecule type" value="Genomic_DNA"/>
</dbReference>
<protein>
    <submittedName>
        <fullName evidence="1">Uncharacterized protein</fullName>
    </submittedName>
</protein>
<organism evidence="1 2">
    <name type="scientific">Trichinella patagoniensis</name>
    <dbReference type="NCBI Taxonomy" id="990121"/>
    <lineage>
        <taxon>Eukaryota</taxon>
        <taxon>Metazoa</taxon>
        <taxon>Ecdysozoa</taxon>
        <taxon>Nematoda</taxon>
        <taxon>Enoplea</taxon>
        <taxon>Dorylaimia</taxon>
        <taxon>Trichinellida</taxon>
        <taxon>Trichinellidae</taxon>
        <taxon>Trichinella</taxon>
    </lineage>
</organism>
<comment type="caution">
    <text evidence="1">The sequence shown here is derived from an EMBL/GenBank/DDBJ whole genome shotgun (WGS) entry which is preliminary data.</text>
</comment>
<evidence type="ECO:0000313" key="1">
    <source>
        <dbReference type="EMBL" id="KRY15881.1"/>
    </source>
</evidence>